<dbReference type="InterPro" id="IPR008620">
    <property type="entry name" value="FixH"/>
</dbReference>
<evidence type="ECO:0000256" key="1">
    <source>
        <dbReference type="SAM" id="MobiDB-lite"/>
    </source>
</evidence>
<organism evidence="3 4">
    <name type="scientific">Thiorhodovibrio winogradskyi</name>
    <dbReference type="NCBI Taxonomy" id="77007"/>
    <lineage>
        <taxon>Bacteria</taxon>
        <taxon>Pseudomonadati</taxon>
        <taxon>Pseudomonadota</taxon>
        <taxon>Gammaproteobacteria</taxon>
        <taxon>Chromatiales</taxon>
        <taxon>Chromatiaceae</taxon>
        <taxon>Thiorhodovibrio</taxon>
    </lineage>
</organism>
<feature type="compositionally biased region" description="Low complexity" evidence="1">
    <location>
        <begin position="11"/>
        <end position="22"/>
    </location>
</feature>
<accession>A0ABZ0S5K1</accession>
<protein>
    <submittedName>
        <fullName evidence="3">Integral membrane protein linked to a cation pump</fullName>
    </submittedName>
</protein>
<keyword evidence="4" id="KW-1185">Reference proteome</keyword>
<evidence type="ECO:0000256" key="2">
    <source>
        <dbReference type="SAM" id="Phobius"/>
    </source>
</evidence>
<evidence type="ECO:0000313" key="3">
    <source>
        <dbReference type="EMBL" id="WPL16310.1"/>
    </source>
</evidence>
<evidence type="ECO:0000313" key="4">
    <source>
        <dbReference type="Proteomes" id="UP001432180"/>
    </source>
</evidence>
<dbReference type="Proteomes" id="UP001432180">
    <property type="component" value="Chromosome"/>
</dbReference>
<gene>
    <name evidence="3" type="ORF">Thiowin_01263</name>
</gene>
<sequence length="185" mass="20177">MTKTLVQEPLATPASASMSGPSSAPLSAWQSPWVRGWIALVAVVLAVNILMVTLAFVTSPGLVVEDYYERGRAMEEAIRSRADVADDRMLAVDIPADLTAGQGAMLRFFVVDKAGQPVRPDAVTLFAYRPSDAGQDFSLPMIEEAPGRYRAEVSFPLPGLWDSLVEVTEGEAIYRLDERLHVKAR</sequence>
<keyword evidence="2" id="KW-1133">Transmembrane helix</keyword>
<keyword evidence="2" id="KW-0472">Membrane</keyword>
<dbReference type="Pfam" id="PF05751">
    <property type="entry name" value="FixH"/>
    <property type="match status" value="1"/>
</dbReference>
<keyword evidence="2" id="KW-0812">Transmembrane</keyword>
<feature type="transmembrane region" description="Helical" evidence="2">
    <location>
        <begin position="37"/>
        <end position="64"/>
    </location>
</feature>
<dbReference type="EMBL" id="CP121472">
    <property type="protein sequence ID" value="WPL16310.1"/>
    <property type="molecule type" value="Genomic_DNA"/>
</dbReference>
<reference evidence="3 4" key="1">
    <citation type="journal article" date="2023" name="Microorganisms">
        <title>Thiorhodovibrio frisius and Trv. litoralis spp. nov., Two Novel Members from a Clade of Fastidious Purple Sulfur Bacteria That Exhibit Unique Red-Shifted Light-Harvesting Capabilities.</title>
        <authorList>
            <person name="Methner A."/>
            <person name="Kuzyk S.B."/>
            <person name="Petersen J."/>
            <person name="Bauer S."/>
            <person name="Brinkmann H."/>
            <person name="Sichau K."/>
            <person name="Wanner G."/>
            <person name="Wolf J."/>
            <person name="Neumann-Schaal M."/>
            <person name="Henke P."/>
            <person name="Tank M."/>
            <person name="Sproer C."/>
            <person name="Bunk B."/>
            <person name="Overmann J."/>
        </authorList>
    </citation>
    <scope>NUCLEOTIDE SEQUENCE [LARGE SCALE GENOMIC DNA]</scope>
    <source>
        <strain evidence="3 4">DSM 6702</strain>
    </source>
</reference>
<name>A0ABZ0S5K1_9GAMM</name>
<proteinExistence type="predicted"/>
<feature type="region of interest" description="Disordered" evidence="1">
    <location>
        <begin position="1"/>
        <end position="22"/>
    </location>
</feature>